<dbReference type="Pfam" id="PF01822">
    <property type="entry name" value="WSC"/>
    <property type="match status" value="1"/>
</dbReference>
<evidence type="ECO:0000313" key="5">
    <source>
        <dbReference type="Proteomes" id="UP000694865"/>
    </source>
</evidence>
<organism evidence="5 6">
    <name type="scientific">Saccoglossus kowalevskii</name>
    <name type="common">Acorn worm</name>
    <dbReference type="NCBI Taxonomy" id="10224"/>
    <lineage>
        <taxon>Eukaryota</taxon>
        <taxon>Metazoa</taxon>
        <taxon>Hemichordata</taxon>
        <taxon>Enteropneusta</taxon>
        <taxon>Harrimaniidae</taxon>
        <taxon>Saccoglossus</taxon>
    </lineage>
</organism>
<dbReference type="PROSITE" id="PS51212">
    <property type="entry name" value="WSC"/>
    <property type="match status" value="1"/>
</dbReference>
<name>A0ABM0GZI3_SACKO</name>
<proteinExistence type="predicted"/>
<feature type="domain" description="WSC" evidence="3">
    <location>
        <begin position="98"/>
        <end position="194"/>
    </location>
</feature>
<dbReference type="InterPro" id="IPR050780">
    <property type="entry name" value="Mucin_vWF_Thrombospondin_sf"/>
</dbReference>
<reference evidence="6" key="1">
    <citation type="submission" date="2025-08" db="UniProtKB">
        <authorList>
            <consortium name="RefSeq"/>
        </authorList>
    </citation>
    <scope>IDENTIFICATION</scope>
    <source>
        <tissue evidence="6">Testes</tissue>
    </source>
</reference>
<sequence>MNQEMLSYSFLFSSLGDNNRRLIQQPYYQSASIDQLNLKEPHIRTNSDCCLKIQRTANAFIEVSSITIQTMQLLVVLLLISCSEAAPSKISVGKRAISQTYMGCYYDVQHLSMDIAPPTYDEAMTIETCADTCASEMDSSSVSYFGLQFGDACFCGLNLETYIPVEEDFCTWPCMGDQSQICGGMTEISIYKLVKSSGGVRGDPHVRTFDGRRYSYQGLCWHTLFKDCTNPSPAFEVRAKFETPNGSLSDRLRTRTVSINITVGDEYAIVDRLHVVTGDTGLVSKPRRIQIEEDGKMVVFSFKSHNTTFTLEWTLYRHVFDASFVGSDYNGKLCGLLGNADGDRRNDFVKPDGTLAIGVDEFGESWKVHGITCA</sequence>
<keyword evidence="2" id="KW-0325">Glycoprotein</keyword>
<keyword evidence="5" id="KW-1185">Reference proteome</keyword>
<gene>
    <name evidence="6" type="primary">LOC100372494</name>
</gene>
<dbReference type="PROSITE" id="PS51233">
    <property type="entry name" value="VWFD"/>
    <property type="match status" value="1"/>
</dbReference>
<dbReference type="PANTHER" id="PTHR11339">
    <property type="entry name" value="EXTRACELLULAR MATRIX GLYCOPROTEIN RELATED"/>
    <property type="match status" value="1"/>
</dbReference>
<keyword evidence="1" id="KW-1015">Disulfide bond</keyword>
<evidence type="ECO:0000256" key="2">
    <source>
        <dbReference type="ARBA" id="ARBA00023180"/>
    </source>
</evidence>
<dbReference type="Proteomes" id="UP000694865">
    <property type="component" value="Unplaced"/>
</dbReference>
<dbReference type="SMART" id="SM00321">
    <property type="entry name" value="WSC"/>
    <property type="match status" value="1"/>
</dbReference>
<dbReference type="GeneID" id="100372494"/>
<dbReference type="RefSeq" id="XP_002740854.1">
    <property type="nucleotide sequence ID" value="XM_002740808.1"/>
</dbReference>
<evidence type="ECO:0000259" key="4">
    <source>
        <dbReference type="PROSITE" id="PS51233"/>
    </source>
</evidence>
<dbReference type="InterPro" id="IPR002889">
    <property type="entry name" value="WSC_carb-bd"/>
</dbReference>
<evidence type="ECO:0000259" key="3">
    <source>
        <dbReference type="PROSITE" id="PS51212"/>
    </source>
</evidence>
<accession>A0ABM0GZI3</accession>
<dbReference type="InterPro" id="IPR001846">
    <property type="entry name" value="VWF_type-D"/>
</dbReference>
<dbReference type="PANTHER" id="PTHR11339:SF373">
    <property type="entry name" value="VWFD DOMAIN-CONTAINING PROTEIN"/>
    <property type="match status" value="1"/>
</dbReference>
<evidence type="ECO:0000313" key="6">
    <source>
        <dbReference type="RefSeq" id="XP_002740854.1"/>
    </source>
</evidence>
<dbReference type="SMART" id="SM00216">
    <property type="entry name" value="VWD"/>
    <property type="match status" value="1"/>
</dbReference>
<feature type="domain" description="VWFD" evidence="4">
    <location>
        <begin position="196"/>
        <end position="374"/>
    </location>
</feature>
<evidence type="ECO:0000256" key="1">
    <source>
        <dbReference type="ARBA" id="ARBA00023157"/>
    </source>
</evidence>
<dbReference type="Pfam" id="PF00094">
    <property type="entry name" value="VWD"/>
    <property type="match status" value="1"/>
</dbReference>
<protein>
    <submittedName>
        <fullName evidence="6">IgGFc-binding protein-like</fullName>
    </submittedName>
</protein>